<dbReference type="Gene3D" id="3.30.70.20">
    <property type="match status" value="1"/>
</dbReference>
<sequence length="97" mass="10727">MATVTGLTFGGKTWTPKFVEAIDQEKCIGCGRCFKICGHNVLLLKAMNEEGEFVEDEDDDEIEKKVMTIANRDNCIGCEACAKICSKNCYTHTALNN</sequence>
<evidence type="ECO:0000256" key="7">
    <source>
        <dbReference type="ARBA" id="ARBA00022982"/>
    </source>
</evidence>
<reference evidence="13" key="2">
    <citation type="submission" date="2019-11" db="EMBL/GenBank/DDBJ databases">
        <title>Improved Assembly of Tolypothrix boutellei genome.</title>
        <authorList>
            <person name="Sarangi A.N."/>
            <person name="Mukherjee M."/>
            <person name="Ghosh S."/>
            <person name="Singh D."/>
            <person name="Das A."/>
            <person name="Kant S."/>
            <person name="Prusty A."/>
            <person name="Tripathy S."/>
        </authorList>
    </citation>
    <scope>NUCLEOTIDE SEQUENCE</scope>
    <source>
        <strain evidence="13">VB521301</strain>
    </source>
</reference>
<keyword evidence="6" id="KW-0677">Repeat</keyword>
<evidence type="ECO:0000313" key="15">
    <source>
        <dbReference type="Proteomes" id="UP000029738"/>
    </source>
</evidence>
<dbReference type="OrthoDB" id="9810688at2"/>
<evidence type="ECO:0000256" key="4">
    <source>
        <dbReference type="ARBA" id="ARBA00022485"/>
    </source>
</evidence>
<reference evidence="14" key="1">
    <citation type="journal article" date="2015" name="Genome Announc.">
        <title>Draft Genome Sequence of Tolypothrix boutellei Strain VB521301.</title>
        <authorList>
            <person name="Chandrababunaidu M.M."/>
            <person name="Singh D."/>
            <person name="Sen D."/>
            <person name="Bhan S."/>
            <person name="Das S."/>
            <person name="Gupta A."/>
            <person name="Adhikary S.P."/>
            <person name="Tripathy S."/>
        </authorList>
    </citation>
    <scope>NUCLEOTIDE SEQUENCE</scope>
    <source>
        <strain evidence="14">VB521301</strain>
    </source>
</reference>
<gene>
    <name evidence="13" type="primary">fdxB</name>
    <name evidence="14" type="ORF">DA73_0226060</name>
    <name evidence="13" type="ORF">DA73_0400003300</name>
</gene>
<organism evidence="14">
    <name type="scientific">Tolypothrix bouteillei VB521301</name>
    <dbReference type="NCBI Taxonomy" id="1479485"/>
    <lineage>
        <taxon>Bacteria</taxon>
        <taxon>Bacillati</taxon>
        <taxon>Cyanobacteriota</taxon>
        <taxon>Cyanophyceae</taxon>
        <taxon>Nostocales</taxon>
        <taxon>Tolypothrichaceae</taxon>
        <taxon>Tolypothrix</taxon>
    </lineage>
</organism>
<dbReference type="Pfam" id="PF12838">
    <property type="entry name" value="Fer4_7"/>
    <property type="match status" value="1"/>
</dbReference>
<dbReference type="GO" id="GO:0046872">
    <property type="term" value="F:metal ion binding"/>
    <property type="evidence" value="ECO:0007669"/>
    <property type="project" value="UniProtKB-KW"/>
</dbReference>
<evidence type="ECO:0000256" key="9">
    <source>
        <dbReference type="ARBA" id="ARBA00023014"/>
    </source>
</evidence>
<keyword evidence="5" id="KW-0479">Metal-binding</keyword>
<dbReference type="AlphaFoldDB" id="A0A0C1N5C3"/>
<accession>A0A0C1N5C3</accession>
<dbReference type="GO" id="GO:0051539">
    <property type="term" value="F:4 iron, 4 sulfur cluster binding"/>
    <property type="evidence" value="ECO:0007669"/>
    <property type="project" value="UniProtKB-KW"/>
</dbReference>
<dbReference type="PROSITE" id="PS00198">
    <property type="entry name" value="4FE4S_FER_1"/>
    <property type="match status" value="1"/>
</dbReference>
<evidence type="ECO:0000256" key="11">
    <source>
        <dbReference type="ARBA" id="ARBA00030616"/>
    </source>
</evidence>
<evidence type="ECO:0000256" key="8">
    <source>
        <dbReference type="ARBA" id="ARBA00023004"/>
    </source>
</evidence>
<dbReference type="EMBL" id="JHEG04000001">
    <property type="protein sequence ID" value="KAF3890798.1"/>
    <property type="molecule type" value="Genomic_DNA"/>
</dbReference>
<dbReference type="InterPro" id="IPR014283">
    <property type="entry name" value="FdIII_4_nif"/>
</dbReference>
<comment type="caution">
    <text evidence="14">The sequence shown here is derived from an EMBL/GenBank/DDBJ whole genome shotgun (WGS) entry which is preliminary data.</text>
</comment>
<dbReference type="PANTHER" id="PTHR43687">
    <property type="entry name" value="ADENYLYLSULFATE REDUCTASE, BETA SUBUNIT"/>
    <property type="match status" value="1"/>
</dbReference>
<evidence type="ECO:0000256" key="1">
    <source>
        <dbReference type="ARBA" id="ARBA00001966"/>
    </source>
</evidence>
<keyword evidence="9" id="KW-0411">Iron-sulfur</keyword>
<comment type="cofactor">
    <cofactor evidence="1">
        <name>[4Fe-4S] cluster</name>
        <dbReference type="ChEBI" id="CHEBI:49883"/>
    </cofactor>
</comment>
<keyword evidence="15" id="KW-1185">Reference proteome</keyword>
<dbReference type="InterPro" id="IPR050572">
    <property type="entry name" value="Fe-S_Ferredoxin"/>
</dbReference>
<evidence type="ECO:0000313" key="14">
    <source>
        <dbReference type="EMBL" id="KIE09847.1"/>
    </source>
</evidence>
<evidence type="ECO:0000256" key="6">
    <source>
        <dbReference type="ARBA" id="ARBA00022737"/>
    </source>
</evidence>
<dbReference type="STRING" id="1479485.DA73_0226060"/>
<dbReference type="PANTHER" id="PTHR43687:SF1">
    <property type="entry name" value="FERREDOXIN III"/>
    <property type="match status" value="1"/>
</dbReference>
<protein>
    <recommendedName>
        <fullName evidence="11">Ferredoxin III</fullName>
    </recommendedName>
</protein>
<dbReference type="EMBL" id="JHEG02000054">
    <property type="protein sequence ID" value="KIE09847.1"/>
    <property type="molecule type" value="Genomic_DNA"/>
</dbReference>
<evidence type="ECO:0000259" key="12">
    <source>
        <dbReference type="PROSITE" id="PS51379"/>
    </source>
</evidence>
<keyword evidence="3" id="KW-0813">Transport</keyword>
<dbReference type="InterPro" id="IPR017896">
    <property type="entry name" value="4Fe4S_Fe-S-bd"/>
</dbReference>
<evidence type="ECO:0000256" key="2">
    <source>
        <dbReference type="ARBA" id="ARBA00003532"/>
    </source>
</evidence>
<evidence type="ECO:0000256" key="10">
    <source>
        <dbReference type="ARBA" id="ARBA00023231"/>
    </source>
</evidence>
<proteinExistence type="predicted"/>
<comment type="function">
    <text evidence="2">Ferredoxins are iron-sulfur proteins that transfer electrons in a wide variety of metabolic reactions.</text>
</comment>
<dbReference type="PROSITE" id="PS51379">
    <property type="entry name" value="4FE4S_FER_2"/>
    <property type="match status" value="2"/>
</dbReference>
<keyword evidence="10" id="KW-0535">Nitrogen fixation</keyword>
<dbReference type="Proteomes" id="UP000029738">
    <property type="component" value="Unassembled WGS sequence"/>
</dbReference>
<keyword evidence="8" id="KW-0408">Iron</keyword>
<feature type="domain" description="4Fe-4S ferredoxin-type" evidence="12">
    <location>
        <begin position="18"/>
        <end position="47"/>
    </location>
</feature>
<keyword evidence="7" id="KW-0249">Electron transport</keyword>
<dbReference type="InterPro" id="IPR017900">
    <property type="entry name" value="4Fe4S_Fe_S_CS"/>
</dbReference>
<evidence type="ECO:0000256" key="3">
    <source>
        <dbReference type="ARBA" id="ARBA00022448"/>
    </source>
</evidence>
<evidence type="ECO:0000313" key="13">
    <source>
        <dbReference type="EMBL" id="KAF3890798.1"/>
    </source>
</evidence>
<dbReference type="NCBIfam" id="TIGR02936">
    <property type="entry name" value="fdxN_nitrog"/>
    <property type="match status" value="1"/>
</dbReference>
<name>A0A0C1N5C3_9CYAN</name>
<evidence type="ECO:0000256" key="5">
    <source>
        <dbReference type="ARBA" id="ARBA00022723"/>
    </source>
</evidence>
<dbReference type="RefSeq" id="WP_038081203.1">
    <property type="nucleotide sequence ID" value="NZ_JHEG04000001.1"/>
</dbReference>
<keyword evidence="4" id="KW-0004">4Fe-4S</keyword>
<feature type="domain" description="4Fe-4S ferredoxin-type" evidence="12">
    <location>
        <begin position="65"/>
        <end position="95"/>
    </location>
</feature>
<dbReference type="SUPFAM" id="SSF54862">
    <property type="entry name" value="4Fe-4S ferredoxins"/>
    <property type="match status" value="1"/>
</dbReference>